<proteinExistence type="inferred from homology"/>
<protein>
    <submittedName>
        <fullName evidence="2">Uncharacterized protein</fullName>
    </submittedName>
</protein>
<dbReference type="OrthoDB" id="412788at2759"/>
<evidence type="ECO:0000313" key="3">
    <source>
        <dbReference type="Proteomes" id="UP000095751"/>
    </source>
</evidence>
<dbReference type="KEGG" id="fcy:FRACYDRAFT_247787"/>
<evidence type="ECO:0000313" key="2">
    <source>
        <dbReference type="EMBL" id="OEU10174.1"/>
    </source>
</evidence>
<name>A0A1E7EWI4_9STRA</name>
<evidence type="ECO:0000256" key="1">
    <source>
        <dbReference type="ARBA" id="ARBA00023604"/>
    </source>
</evidence>
<dbReference type="EMBL" id="KV784373">
    <property type="protein sequence ID" value="OEU10174.1"/>
    <property type="molecule type" value="Genomic_DNA"/>
</dbReference>
<organism evidence="2 3">
    <name type="scientific">Fragilariopsis cylindrus CCMP1102</name>
    <dbReference type="NCBI Taxonomy" id="635003"/>
    <lineage>
        <taxon>Eukaryota</taxon>
        <taxon>Sar</taxon>
        <taxon>Stramenopiles</taxon>
        <taxon>Ochrophyta</taxon>
        <taxon>Bacillariophyta</taxon>
        <taxon>Bacillariophyceae</taxon>
        <taxon>Bacillariophycidae</taxon>
        <taxon>Bacillariales</taxon>
        <taxon>Bacillariaceae</taxon>
        <taxon>Fragilariopsis</taxon>
    </lineage>
</organism>
<dbReference type="PANTHER" id="PTHR34598:SF3">
    <property type="entry name" value="OXIDOREDUCTASE AN1597"/>
    <property type="match status" value="1"/>
</dbReference>
<keyword evidence="3" id="KW-1185">Reference proteome</keyword>
<dbReference type="PANTHER" id="PTHR34598">
    <property type="entry name" value="BLL6449 PROTEIN"/>
    <property type="match status" value="1"/>
</dbReference>
<dbReference type="NCBIfam" id="NF041278">
    <property type="entry name" value="CmcJ_NvfI_EfuI"/>
    <property type="match status" value="1"/>
</dbReference>
<accession>A0A1E7EWI4</accession>
<dbReference type="GO" id="GO:0016491">
    <property type="term" value="F:oxidoreductase activity"/>
    <property type="evidence" value="ECO:0007669"/>
    <property type="project" value="InterPro"/>
</dbReference>
<sequence>MSFITSKIALGIDDRTRHWSYHTSTPRKAAEKAVSIHQDDVGGGTVQTVCQIHNGRGRNDLKLDDASFELVNNFSTKLSKEDFYKLQAGDGDLAIQYNEEVEAFVAQKIGCDKVLCVQSQVRNSTMDGSDGVQGYAGGGPHTDSSSVSADVFALNVLKANCLDDGTGCKYKRYCYLNLWRNISGEHPIRDNHLALLDERTVVKPDDYLPRDIVGDGYEITQYHLSARHARQHKWYYFPHMIGDEAILFKQMDSDWTKSGRVCFHMSVSDPTVTSNDETAVPPRESVEIRMLCYWKDATVDSMPTSENVHRDMIQSPRQHAIRLKGSSSNSSLALQSASLSQLFFAMFCKLPLVGGLFGRILDSFGYSTKERGKVEGPKMYSGNASDYVDRFFQTLETYPSWHGSSKSWAKVQMNRHKTLNGGIQGITKTLVEDQLGYQETKNFSQQAKAEIVAVLLESDNFMEVCKKHLEPLLD</sequence>
<comment type="similarity">
    <text evidence="1">Belongs to the asaB hydroxylase/desaturase family.</text>
</comment>
<reference evidence="2 3" key="1">
    <citation type="submission" date="2016-09" db="EMBL/GenBank/DDBJ databases">
        <title>Extensive genetic diversity and differential bi-allelic expression allows diatom success in the polar Southern Ocean.</title>
        <authorList>
            <consortium name="DOE Joint Genome Institute"/>
            <person name="Mock T."/>
            <person name="Otillar R.P."/>
            <person name="Strauss J."/>
            <person name="Dupont C."/>
            <person name="Frickenhaus S."/>
            <person name="Maumus F."/>
            <person name="Mcmullan M."/>
            <person name="Sanges R."/>
            <person name="Schmutz J."/>
            <person name="Toseland A."/>
            <person name="Valas R."/>
            <person name="Veluchamy A."/>
            <person name="Ward B.J."/>
            <person name="Allen A."/>
            <person name="Barry K."/>
            <person name="Falciatore A."/>
            <person name="Ferrante M."/>
            <person name="Fortunato A.E."/>
            <person name="Gloeckner G."/>
            <person name="Gruber A."/>
            <person name="Hipkin R."/>
            <person name="Janech M."/>
            <person name="Kroth P."/>
            <person name="Leese F."/>
            <person name="Lindquist E."/>
            <person name="Lyon B.R."/>
            <person name="Martin J."/>
            <person name="Mayer C."/>
            <person name="Parker M."/>
            <person name="Quesneville H."/>
            <person name="Raymond J."/>
            <person name="Uhlig C."/>
            <person name="Valentin K.U."/>
            <person name="Worden A.Z."/>
            <person name="Armbrust E.V."/>
            <person name="Bowler C."/>
            <person name="Green B."/>
            <person name="Moulton V."/>
            <person name="Van Oosterhout C."/>
            <person name="Grigoriev I."/>
        </authorList>
    </citation>
    <scope>NUCLEOTIDE SEQUENCE [LARGE SCALE GENOMIC DNA]</scope>
    <source>
        <strain evidence="2 3">CCMP1102</strain>
    </source>
</reference>
<dbReference type="InterPro" id="IPR044053">
    <property type="entry name" value="AsaB-like"/>
</dbReference>
<dbReference type="Proteomes" id="UP000095751">
    <property type="component" value="Unassembled WGS sequence"/>
</dbReference>
<dbReference type="InParanoid" id="A0A1E7EWI4"/>
<dbReference type="AlphaFoldDB" id="A0A1E7EWI4"/>
<gene>
    <name evidence="2" type="ORF">FRACYDRAFT_247787</name>
</gene>